<keyword evidence="1" id="KW-1133">Transmembrane helix</keyword>
<evidence type="ECO:0000313" key="3">
    <source>
        <dbReference type="Proteomes" id="UP001052655"/>
    </source>
</evidence>
<feature type="transmembrane region" description="Helical" evidence="1">
    <location>
        <begin position="6"/>
        <end position="27"/>
    </location>
</feature>
<sequence length="53" mass="5881">MSALTYAIGLILAVITLALITATPFALAHSRTLRDHGPGCWWCHPRLGPRKRR</sequence>
<dbReference type="EMBL" id="BNDX01000013">
    <property type="protein sequence ID" value="GHI33222.1"/>
    <property type="molecule type" value="Genomic_DNA"/>
</dbReference>
<reference evidence="2" key="1">
    <citation type="submission" date="2024-05" db="EMBL/GenBank/DDBJ databases">
        <title>Whole genome shotgun sequence of Streptomyces daghestanicus NBRC 12762.</title>
        <authorList>
            <person name="Komaki H."/>
            <person name="Tamura T."/>
        </authorList>
    </citation>
    <scope>NUCLEOTIDE SEQUENCE</scope>
    <source>
        <strain evidence="2">NBRC 12762</strain>
    </source>
</reference>
<name>A0ABQ3Q7J5_9ACTN</name>
<protein>
    <submittedName>
        <fullName evidence="2">Uncharacterized protein</fullName>
    </submittedName>
</protein>
<accession>A0ABQ3Q7J5</accession>
<dbReference type="Proteomes" id="UP001052655">
    <property type="component" value="Unassembled WGS sequence"/>
</dbReference>
<dbReference type="RefSeq" id="WP_190078510.1">
    <property type="nucleotide sequence ID" value="NZ_BMTC01000044.1"/>
</dbReference>
<comment type="caution">
    <text evidence="2">The sequence shown here is derived from an EMBL/GenBank/DDBJ whole genome shotgun (WGS) entry which is preliminary data.</text>
</comment>
<organism evidence="2 3">
    <name type="scientific">Streptomyces daghestanicus</name>
    <dbReference type="NCBI Taxonomy" id="66885"/>
    <lineage>
        <taxon>Bacteria</taxon>
        <taxon>Bacillati</taxon>
        <taxon>Actinomycetota</taxon>
        <taxon>Actinomycetes</taxon>
        <taxon>Kitasatosporales</taxon>
        <taxon>Streptomycetaceae</taxon>
        <taxon>Streptomyces</taxon>
    </lineage>
</organism>
<evidence type="ECO:0000313" key="2">
    <source>
        <dbReference type="EMBL" id="GHI33222.1"/>
    </source>
</evidence>
<keyword evidence="1" id="KW-0812">Transmembrane</keyword>
<proteinExistence type="predicted"/>
<keyword evidence="3" id="KW-1185">Reference proteome</keyword>
<keyword evidence="1" id="KW-0472">Membrane</keyword>
<evidence type="ECO:0000256" key="1">
    <source>
        <dbReference type="SAM" id="Phobius"/>
    </source>
</evidence>
<gene>
    <name evidence="2" type="ORF">Sdagh_49520</name>
</gene>